<proteinExistence type="predicted"/>
<gene>
    <name evidence="1" type="ORF">LMG27952_03155</name>
</gene>
<sequence length="244" mass="26047">MTAGFQAFTDSGLVQIDGLNPNFQLISSLAQTLQQESLATVYNNVGTQFYATYWHTTFTFTANNPLFAFTADGGVMVTPWKFSRSGNTYTAEFIGAAQTVVRLYVFDNVPVTASNFGLQVFSASGALIADAAKPFARVIDVKSDQYLSGSGFDGTGTSMPGTSTQSQTYGVNVAIAGCWPAHYMFGSGDNNGGTGETTMSGIAVSGGTITWEFHTFNGTRGAHFVGFRETTAYRFMVLDMTGII</sequence>
<comment type="caution">
    <text evidence="1">The sequence shown here is derived from an EMBL/GenBank/DDBJ whole genome shotgun (WGS) entry which is preliminary data.</text>
</comment>
<reference evidence="1 2" key="1">
    <citation type="submission" date="2020-10" db="EMBL/GenBank/DDBJ databases">
        <authorList>
            <person name="Peeters C."/>
        </authorList>
    </citation>
    <scope>NUCLEOTIDE SEQUENCE [LARGE SCALE GENOMIC DNA]</scope>
    <source>
        <strain evidence="1 2">LMG 27952</strain>
    </source>
</reference>
<organism evidence="1 2">
    <name type="scientific">Paraburkholderia hiiakae</name>
    <dbReference type="NCBI Taxonomy" id="1081782"/>
    <lineage>
        <taxon>Bacteria</taxon>
        <taxon>Pseudomonadati</taxon>
        <taxon>Pseudomonadota</taxon>
        <taxon>Betaproteobacteria</taxon>
        <taxon>Burkholderiales</taxon>
        <taxon>Burkholderiaceae</taxon>
        <taxon>Paraburkholderia</taxon>
    </lineage>
</organism>
<dbReference type="EMBL" id="CAJHCQ010000007">
    <property type="protein sequence ID" value="CAD6536480.1"/>
    <property type="molecule type" value="Genomic_DNA"/>
</dbReference>
<name>A0ABM8NPF4_9BURK</name>
<accession>A0ABM8NPF4</accession>
<dbReference type="Proteomes" id="UP000656319">
    <property type="component" value="Unassembled WGS sequence"/>
</dbReference>
<dbReference type="RefSeq" id="WP_201696850.1">
    <property type="nucleotide sequence ID" value="NZ_CAJHCQ010000007.1"/>
</dbReference>
<keyword evidence="2" id="KW-1185">Reference proteome</keyword>
<protein>
    <submittedName>
        <fullName evidence="1">Uncharacterized protein</fullName>
    </submittedName>
</protein>
<evidence type="ECO:0000313" key="1">
    <source>
        <dbReference type="EMBL" id="CAD6536480.1"/>
    </source>
</evidence>
<evidence type="ECO:0000313" key="2">
    <source>
        <dbReference type="Proteomes" id="UP000656319"/>
    </source>
</evidence>